<dbReference type="Pfam" id="PF08402">
    <property type="entry name" value="TOBE_2"/>
    <property type="match status" value="1"/>
</dbReference>
<keyword evidence="11" id="KW-1185">Reference proteome</keyword>
<evidence type="ECO:0000259" key="9">
    <source>
        <dbReference type="PROSITE" id="PS50893"/>
    </source>
</evidence>
<proteinExistence type="predicted"/>
<dbReference type="InterPro" id="IPR027417">
    <property type="entry name" value="P-loop_NTPase"/>
</dbReference>
<dbReference type="Proteomes" id="UP000818603">
    <property type="component" value="Unassembled WGS sequence"/>
</dbReference>
<comment type="caution">
    <text evidence="10">The sequence shown here is derived from an EMBL/GenBank/DDBJ whole genome shotgun (WGS) entry which is preliminary data.</text>
</comment>
<evidence type="ECO:0000256" key="1">
    <source>
        <dbReference type="ARBA" id="ARBA00022448"/>
    </source>
</evidence>
<evidence type="ECO:0000313" key="11">
    <source>
        <dbReference type="Proteomes" id="UP000818603"/>
    </source>
</evidence>
<dbReference type="PANTHER" id="PTHR42781:SF4">
    <property type="entry name" value="SPERMIDINE_PUTRESCINE IMPORT ATP-BINDING PROTEIN POTA"/>
    <property type="match status" value="1"/>
</dbReference>
<evidence type="ECO:0000256" key="4">
    <source>
        <dbReference type="ARBA" id="ARBA00022741"/>
    </source>
</evidence>
<gene>
    <name evidence="10" type="ORF">FF098_004355</name>
</gene>
<dbReference type="InterPro" id="IPR003593">
    <property type="entry name" value="AAA+_ATPase"/>
</dbReference>
<name>A0ABX0HG85_9PROT</name>
<keyword evidence="5 10" id="KW-0067">ATP-binding</keyword>
<keyword evidence="4" id="KW-0547">Nucleotide-binding</keyword>
<evidence type="ECO:0000256" key="5">
    <source>
        <dbReference type="ARBA" id="ARBA00022840"/>
    </source>
</evidence>
<keyword evidence="2" id="KW-1003">Cell membrane</keyword>
<sequence length="368" mass="39235">MLFNCICISFSPADKHTKQVRAGSGVLEFRNISHAYGDRLAVENVSLKARAGEVTCLFGPSGCGKTTLLRLAGGLMPVQAGEILLDDELIGGKGRDIAPEKRAVGLVFQEGALFPHLTVAKNVAFGLSGPDKQAKAAELLALVGLAGFEKRYPHTLSGGQQQRVALARALAPEPRVLLFDEPYASLDTQLRRDLREQARRMIRRTGTIGIVVSHDPEEVLEMADSIVVLEEGRLRQSGSPAQIHDQPATEKIAAMFGNGQLLPADYSDGAFRHVFGDWSATCLSGPEPVPGPVSLVVRPDALELVKDANGYPVVDVRLAGVTMTVHVEAPGGEGLRVSVARSAGIEPGERVRPMPVPAGIFAFARSEA</sequence>
<dbReference type="PROSITE" id="PS50893">
    <property type="entry name" value="ABC_TRANSPORTER_2"/>
    <property type="match status" value="1"/>
</dbReference>
<evidence type="ECO:0000313" key="10">
    <source>
        <dbReference type="EMBL" id="NHK27132.1"/>
    </source>
</evidence>
<accession>A0ABX0HG85</accession>
<evidence type="ECO:0000256" key="8">
    <source>
        <dbReference type="ARBA" id="ARBA00023136"/>
    </source>
</evidence>
<dbReference type="InterPro" id="IPR050093">
    <property type="entry name" value="ABC_SmlMolc_Importer"/>
</dbReference>
<dbReference type="Gene3D" id="3.40.50.300">
    <property type="entry name" value="P-loop containing nucleotide triphosphate hydrolases"/>
    <property type="match status" value="1"/>
</dbReference>
<reference evidence="10 11" key="1">
    <citation type="submission" date="2020-02" db="EMBL/GenBank/DDBJ databases">
        <title>Genome sequence of Parvularcula flava strain NH6-79.</title>
        <authorList>
            <person name="Abdul Karim M.H."/>
            <person name="Lam M.Q."/>
            <person name="Chen S.J."/>
            <person name="Yahya A."/>
            <person name="Shahir S."/>
            <person name="Shamsir M.S."/>
            <person name="Chong C.S."/>
        </authorList>
    </citation>
    <scope>NUCLEOTIDE SEQUENCE [LARGE SCALE GENOMIC DNA]</scope>
    <source>
        <strain evidence="10 11">NH6-79</strain>
    </source>
</reference>
<protein>
    <submittedName>
        <fullName evidence="10">ABC transporter ATP-binding protein</fullName>
    </submittedName>
</protein>
<dbReference type="InterPro" id="IPR008995">
    <property type="entry name" value="Mo/tungstate-bd_C_term_dom"/>
</dbReference>
<dbReference type="CDD" id="cd03259">
    <property type="entry name" value="ABC_Carb_Solutes_like"/>
    <property type="match status" value="1"/>
</dbReference>
<keyword evidence="8" id="KW-0472">Membrane</keyword>
<dbReference type="InterPro" id="IPR017871">
    <property type="entry name" value="ABC_transporter-like_CS"/>
</dbReference>
<evidence type="ECO:0000256" key="6">
    <source>
        <dbReference type="ARBA" id="ARBA00023004"/>
    </source>
</evidence>
<dbReference type="SUPFAM" id="SSF50331">
    <property type="entry name" value="MOP-like"/>
    <property type="match status" value="1"/>
</dbReference>
<dbReference type="SUPFAM" id="SSF52540">
    <property type="entry name" value="P-loop containing nucleoside triphosphate hydrolases"/>
    <property type="match status" value="1"/>
</dbReference>
<dbReference type="Pfam" id="PF00005">
    <property type="entry name" value="ABC_tran"/>
    <property type="match status" value="1"/>
</dbReference>
<dbReference type="InterPro" id="IPR003439">
    <property type="entry name" value="ABC_transporter-like_ATP-bd"/>
</dbReference>
<dbReference type="SMART" id="SM00382">
    <property type="entry name" value="AAA"/>
    <property type="match status" value="1"/>
</dbReference>
<dbReference type="PROSITE" id="PS00211">
    <property type="entry name" value="ABC_TRANSPORTER_1"/>
    <property type="match status" value="1"/>
</dbReference>
<organism evidence="10 11">
    <name type="scientific">Aquisalinus luteolus</name>
    <dbReference type="NCBI Taxonomy" id="1566827"/>
    <lineage>
        <taxon>Bacteria</taxon>
        <taxon>Pseudomonadati</taxon>
        <taxon>Pseudomonadota</taxon>
        <taxon>Alphaproteobacteria</taxon>
        <taxon>Parvularculales</taxon>
        <taxon>Parvularculaceae</taxon>
        <taxon>Aquisalinus</taxon>
    </lineage>
</organism>
<dbReference type="PANTHER" id="PTHR42781">
    <property type="entry name" value="SPERMIDINE/PUTRESCINE IMPORT ATP-BINDING PROTEIN POTA"/>
    <property type="match status" value="1"/>
</dbReference>
<keyword evidence="3" id="KW-0410">Iron transport</keyword>
<keyword evidence="1" id="KW-0813">Transport</keyword>
<evidence type="ECO:0000256" key="3">
    <source>
        <dbReference type="ARBA" id="ARBA00022496"/>
    </source>
</evidence>
<dbReference type="EMBL" id="VCJR02000001">
    <property type="protein sequence ID" value="NHK27132.1"/>
    <property type="molecule type" value="Genomic_DNA"/>
</dbReference>
<feature type="domain" description="ABC transporter" evidence="9">
    <location>
        <begin position="27"/>
        <end position="256"/>
    </location>
</feature>
<keyword evidence="6" id="KW-0408">Iron</keyword>
<dbReference type="InterPro" id="IPR015853">
    <property type="entry name" value="ABC_transpr_FbpC"/>
</dbReference>
<evidence type="ECO:0000256" key="2">
    <source>
        <dbReference type="ARBA" id="ARBA00022475"/>
    </source>
</evidence>
<evidence type="ECO:0000256" key="7">
    <source>
        <dbReference type="ARBA" id="ARBA00023065"/>
    </source>
</evidence>
<dbReference type="GO" id="GO:0005524">
    <property type="term" value="F:ATP binding"/>
    <property type="evidence" value="ECO:0007669"/>
    <property type="project" value="UniProtKB-KW"/>
</dbReference>
<keyword evidence="7" id="KW-0406">Ion transport</keyword>
<dbReference type="InterPro" id="IPR013611">
    <property type="entry name" value="Transp-assoc_OB_typ2"/>
</dbReference>